<reference evidence="3 4" key="1">
    <citation type="submission" date="2018-03" db="EMBL/GenBank/DDBJ databases">
        <title>Draft Genome Sequences of the Obligatory Marine Myxobacteria Enhygromyxa salina SWB007.</title>
        <authorList>
            <person name="Poehlein A."/>
            <person name="Moghaddam J.A."/>
            <person name="Harms H."/>
            <person name="Alanjari M."/>
            <person name="Koenig G.M."/>
            <person name="Daniel R."/>
            <person name="Schaeberle T.F."/>
        </authorList>
    </citation>
    <scope>NUCLEOTIDE SEQUENCE [LARGE SCALE GENOMIC DNA]</scope>
    <source>
        <strain evidence="3 4">SWB007</strain>
    </source>
</reference>
<accession>A0A2S9YNW1</accession>
<dbReference type="OrthoDB" id="5525725at2"/>
<organism evidence="3 4">
    <name type="scientific">Enhygromyxa salina</name>
    <dbReference type="NCBI Taxonomy" id="215803"/>
    <lineage>
        <taxon>Bacteria</taxon>
        <taxon>Pseudomonadati</taxon>
        <taxon>Myxococcota</taxon>
        <taxon>Polyangia</taxon>
        <taxon>Nannocystales</taxon>
        <taxon>Nannocystaceae</taxon>
        <taxon>Enhygromyxa</taxon>
    </lineage>
</organism>
<feature type="signal peptide" evidence="2">
    <location>
        <begin position="1"/>
        <end position="19"/>
    </location>
</feature>
<dbReference type="AlphaFoldDB" id="A0A2S9YNW1"/>
<dbReference type="RefSeq" id="WP_106090489.1">
    <property type="nucleotide sequence ID" value="NZ_PVNL01000068.1"/>
</dbReference>
<name>A0A2S9YNW1_9BACT</name>
<feature type="region of interest" description="Disordered" evidence="1">
    <location>
        <begin position="23"/>
        <end position="53"/>
    </location>
</feature>
<evidence type="ECO:0000256" key="2">
    <source>
        <dbReference type="SAM" id="SignalP"/>
    </source>
</evidence>
<proteinExistence type="predicted"/>
<evidence type="ECO:0000313" key="3">
    <source>
        <dbReference type="EMBL" id="PRQ06783.1"/>
    </source>
</evidence>
<evidence type="ECO:0000256" key="1">
    <source>
        <dbReference type="SAM" id="MobiDB-lite"/>
    </source>
</evidence>
<sequence length="119" mass="11934">MIFPRMIPLCLILISVACARPNGPADSSDALEPEPPASGPEEPGADGKDGGQDGLACSADVDCVPAQCCHPTTCVPASEAPDCSDIACTEECQGGTMDCGQGHCGCQDGACVAVIDNPL</sequence>
<dbReference type="PROSITE" id="PS51257">
    <property type="entry name" value="PROKAR_LIPOPROTEIN"/>
    <property type="match status" value="1"/>
</dbReference>
<protein>
    <submittedName>
        <fullName evidence="3">Uncharacterized protein</fullName>
    </submittedName>
</protein>
<dbReference type="EMBL" id="PVNL01000068">
    <property type="protein sequence ID" value="PRQ06783.1"/>
    <property type="molecule type" value="Genomic_DNA"/>
</dbReference>
<gene>
    <name evidence="3" type="ORF">ENSA7_35080</name>
</gene>
<keyword evidence="2" id="KW-0732">Signal</keyword>
<dbReference type="Proteomes" id="UP000238823">
    <property type="component" value="Unassembled WGS sequence"/>
</dbReference>
<feature type="chain" id="PRO_5015748154" evidence="2">
    <location>
        <begin position="20"/>
        <end position="119"/>
    </location>
</feature>
<comment type="caution">
    <text evidence="3">The sequence shown here is derived from an EMBL/GenBank/DDBJ whole genome shotgun (WGS) entry which is preliminary data.</text>
</comment>
<evidence type="ECO:0000313" key="4">
    <source>
        <dbReference type="Proteomes" id="UP000238823"/>
    </source>
</evidence>